<evidence type="ECO:0000259" key="9">
    <source>
        <dbReference type="Pfam" id="PF21088"/>
    </source>
</evidence>
<dbReference type="Gene3D" id="1.10.287.1260">
    <property type="match status" value="1"/>
</dbReference>
<dbReference type="eggNOG" id="COG3264">
    <property type="taxonomic scope" value="Bacteria"/>
</dbReference>
<feature type="transmembrane region" description="Helical" evidence="7">
    <location>
        <begin position="90"/>
        <end position="120"/>
    </location>
</feature>
<dbReference type="GO" id="GO:0008381">
    <property type="term" value="F:mechanosensitive monoatomic ion channel activity"/>
    <property type="evidence" value="ECO:0007669"/>
    <property type="project" value="UniProtKB-ARBA"/>
</dbReference>
<feature type="domain" description="Mechanosensitive ion channel transmembrane helices 2/3" evidence="9">
    <location>
        <begin position="66"/>
        <end position="106"/>
    </location>
</feature>
<dbReference type="InterPro" id="IPR023408">
    <property type="entry name" value="MscS_beta-dom_sf"/>
</dbReference>
<dbReference type="InterPro" id="IPR011014">
    <property type="entry name" value="MscS_channel_TM-2"/>
</dbReference>
<evidence type="ECO:0000313" key="11">
    <source>
        <dbReference type="Proteomes" id="UP000005801"/>
    </source>
</evidence>
<keyword evidence="6 7" id="KW-0472">Membrane</keyword>
<feature type="domain" description="Mechanosensitive ion channel MscS" evidence="8">
    <location>
        <begin position="108"/>
        <end position="175"/>
    </location>
</feature>
<dbReference type="Pfam" id="PF21088">
    <property type="entry name" value="MS_channel_1st"/>
    <property type="match status" value="1"/>
</dbReference>
<dbReference type="PANTHER" id="PTHR30347:SF1">
    <property type="entry name" value="MECHANOSENSITIVE CHANNEL MSCK"/>
    <property type="match status" value="1"/>
</dbReference>
<dbReference type="EMBL" id="ABCS01000063">
    <property type="protein sequence ID" value="EDM76500.1"/>
    <property type="molecule type" value="Genomic_DNA"/>
</dbReference>
<keyword evidence="3" id="KW-1003">Cell membrane</keyword>
<evidence type="ECO:0000256" key="3">
    <source>
        <dbReference type="ARBA" id="ARBA00022475"/>
    </source>
</evidence>
<name>A6GC51_9BACT</name>
<dbReference type="OrthoDB" id="9799209at2"/>
<sequence length="200" mass="22101">MSMQDIWNRELFSLGAQTVTAGTLISLSLYLVTVAVFAYLVRRKLVFRVLRRTRVDVGVQYATARIMAYAIWIVGMLAVLPWIGLEFKSVLVALGAVGVGVGLGLQNLADNFVSGIVLLFERPVKVGDRIELADNTQGQVVDIQARATVVRTNENVDVLVPNSELVSQRVINLSHQSRLVRFRFPIGVAYSSDVEQVREA</sequence>
<dbReference type="Gene3D" id="2.30.30.60">
    <property type="match status" value="1"/>
</dbReference>
<keyword evidence="4 7" id="KW-0812">Transmembrane</keyword>
<dbReference type="PANTHER" id="PTHR30347">
    <property type="entry name" value="POTASSIUM CHANNEL RELATED"/>
    <property type="match status" value="1"/>
</dbReference>
<gene>
    <name evidence="10" type="ORF">PPSIR1_23134</name>
</gene>
<dbReference type="SUPFAM" id="SSF82861">
    <property type="entry name" value="Mechanosensitive channel protein MscS (YggB), transmembrane region"/>
    <property type="match status" value="1"/>
</dbReference>
<dbReference type="GO" id="GO:0005886">
    <property type="term" value="C:plasma membrane"/>
    <property type="evidence" value="ECO:0007669"/>
    <property type="project" value="UniProtKB-SubCell"/>
</dbReference>
<evidence type="ECO:0000259" key="8">
    <source>
        <dbReference type="Pfam" id="PF00924"/>
    </source>
</evidence>
<dbReference type="RefSeq" id="WP_006974292.1">
    <property type="nucleotide sequence ID" value="NZ_ABCS01000063.1"/>
</dbReference>
<evidence type="ECO:0000256" key="7">
    <source>
        <dbReference type="SAM" id="Phobius"/>
    </source>
</evidence>
<evidence type="ECO:0000313" key="10">
    <source>
        <dbReference type="EMBL" id="EDM76500.1"/>
    </source>
</evidence>
<dbReference type="InterPro" id="IPR010920">
    <property type="entry name" value="LSM_dom_sf"/>
</dbReference>
<organism evidence="10 11">
    <name type="scientific">Plesiocystis pacifica SIR-1</name>
    <dbReference type="NCBI Taxonomy" id="391625"/>
    <lineage>
        <taxon>Bacteria</taxon>
        <taxon>Pseudomonadati</taxon>
        <taxon>Myxococcota</taxon>
        <taxon>Polyangia</taxon>
        <taxon>Nannocystales</taxon>
        <taxon>Nannocystaceae</taxon>
        <taxon>Plesiocystis</taxon>
    </lineage>
</organism>
<evidence type="ECO:0000256" key="4">
    <source>
        <dbReference type="ARBA" id="ARBA00022692"/>
    </source>
</evidence>
<dbReference type="InterPro" id="IPR049142">
    <property type="entry name" value="MS_channel_1st"/>
</dbReference>
<dbReference type="Proteomes" id="UP000005801">
    <property type="component" value="Unassembled WGS sequence"/>
</dbReference>
<evidence type="ECO:0000256" key="5">
    <source>
        <dbReference type="ARBA" id="ARBA00022989"/>
    </source>
</evidence>
<evidence type="ECO:0000256" key="1">
    <source>
        <dbReference type="ARBA" id="ARBA00004651"/>
    </source>
</evidence>
<dbReference type="AlphaFoldDB" id="A6GC51"/>
<accession>A6GC51</accession>
<comment type="caution">
    <text evidence="10">The sequence shown here is derived from an EMBL/GenBank/DDBJ whole genome shotgun (WGS) entry which is preliminary data.</text>
</comment>
<dbReference type="InterPro" id="IPR006685">
    <property type="entry name" value="MscS_channel_2nd"/>
</dbReference>
<keyword evidence="5 7" id="KW-1133">Transmembrane helix</keyword>
<dbReference type="InterPro" id="IPR052702">
    <property type="entry name" value="MscS-like_channel"/>
</dbReference>
<comment type="similarity">
    <text evidence="2">Belongs to the MscS (TC 1.A.23) family.</text>
</comment>
<feature type="transmembrane region" description="Helical" evidence="7">
    <location>
        <begin position="62"/>
        <end position="84"/>
    </location>
</feature>
<dbReference type="STRING" id="391625.PPSIR1_23134"/>
<evidence type="ECO:0000256" key="6">
    <source>
        <dbReference type="ARBA" id="ARBA00023136"/>
    </source>
</evidence>
<feature type="transmembrane region" description="Helical" evidence="7">
    <location>
        <begin position="20"/>
        <end position="41"/>
    </location>
</feature>
<proteinExistence type="inferred from homology"/>
<dbReference type="Pfam" id="PF00924">
    <property type="entry name" value="MS_channel_2nd"/>
    <property type="match status" value="1"/>
</dbReference>
<feature type="non-terminal residue" evidence="10">
    <location>
        <position position="200"/>
    </location>
</feature>
<reference evidence="10 11" key="1">
    <citation type="submission" date="2007-06" db="EMBL/GenBank/DDBJ databases">
        <authorList>
            <person name="Shimkets L."/>
            <person name="Ferriera S."/>
            <person name="Johnson J."/>
            <person name="Kravitz S."/>
            <person name="Beeson K."/>
            <person name="Sutton G."/>
            <person name="Rogers Y.-H."/>
            <person name="Friedman R."/>
            <person name="Frazier M."/>
            <person name="Venter J.C."/>
        </authorList>
    </citation>
    <scope>NUCLEOTIDE SEQUENCE [LARGE SCALE GENOMIC DNA]</scope>
    <source>
        <strain evidence="10 11">SIR-1</strain>
    </source>
</reference>
<evidence type="ECO:0000256" key="2">
    <source>
        <dbReference type="ARBA" id="ARBA00008017"/>
    </source>
</evidence>
<keyword evidence="11" id="KW-1185">Reference proteome</keyword>
<protein>
    <recommendedName>
        <fullName evidence="12">Mechanosensitive ion channel</fullName>
    </recommendedName>
</protein>
<evidence type="ECO:0008006" key="12">
    <source>
        <dbReference type="Google" id="ProtNLM"/>
    </source>
</evidence>
<comment type="subcellular location">
    <subcellularLocation>
        <location evidence="1">Cell membrane</location>
        <topology evidence="1">Multi-pass membrane protein</topology>
    </subcellularLocation>
</comment>
<dbReference type="SUPFAM" id="SSF50182">
    <property type="entry name" value="Sm-like ribonucleoproteins"/>
    <property type="match status" value="1"/>
</dbReference>